<dbReference type="AlphaFoldDB" id="A0A937A6K6"/>
<accession>A0A937A6K6</accession>
<reference evidence="2" key="1">
    <citation type="submission" date="2021-01" db="EMBL/GenBank/DDBJ databases">
        <authorList>
            <person name="Zhong Y.L."/>
        </authorList>
    </citation>
    <scope>NUCLEOTIDE SEQUENCE</scope>
    <source>
        <strain evidence="2">KCTC 23302</strain>
    </source>
</reference>
<feature type="transmembrane region" description="Helical" evidence="1">
    <location>
        <begin position="40"/>
        <end position="65"/>
    </location>
</feature>
<sequence>MDSIIINAIGYIGLTINLYSMSVKGEYKLRIISTLANTIYIVYGILLNAYPIIIGCSIAVLLHIYRLKNLKPKKDD</sequence>
<dbReference type="Proteomes" id="UP000651057">
    <property type="component" value="Unassembled WGS sequence"/>
</dbReference>
<dbReference type="EMBL" id="JAERQJ010000012">
    <property type="protein sequence ID" value="MBL0685805.1"/>
    <property type="molecule type" value="Genomic_DNA"/>
</dbReference>
<keyword evidence="1" id="KW-0472">Membrane</keyword>
<evidence type="ECO:0000256" key="1">
    <source>
        <dbReference type="SAM" id="Phobius"/>
    </source>
</evidence>
<name>A0A937A6K6_9FLAO</name>
<evidence type="ECO:0000313" key="2">
    <source>
        <dbReference type="EMBL" id="MBL0685805.1"/>
    </source>
</evidence>
<keyword evidence="3" id="KW-1185">Reference proteome</keyword>
<comment type="caution">
    <text evidence="2">The sequence shown here is derived from an EMBL/GenBank/DDBJ whole genome shotgun (WGS) entry which is preliminary data.</text>
</comment>
<keyword evidence="1" id="KW-0812">Transmembrane</keyword>
<gene>
    <name evidence="2" type="ORF">JJQ60_19900</name>
</gene>
<keyword evidence="1" id="KW-1133">Transmembrane helix</keyword>
<proteinExistence type="predicted"/>
<protein>
    <submittedName>
        <fullName evidence="2">YgjV family protein</fullName>
    </submittedName>
</protein>
<organism evidence="2 3">
    <name type="scientific">Aquimarina mytili</name>
    <dbReference type="NCBI Taxonomy" id="874423"/>
    <lineage>
        <taxon>Bacteria</taxon>
        <taxon>Pseudomonadati</taxon>
        <taxon>Bacteroidota</taxon>
        <taxon>Flavobacteriia</taxon>
        <taxon>Flavobacteriales</taxon>
        <taxon>Flavobacteriaceae</taxon>
        <taxon>Aquimarina</taxon>
    </lineage>
</organism>
<dbReference type="RefSeq" id="WP_201924214.1">
    <property type="nucleotide sequence ID" value="NZ_BAABAX010000018.1"/>
</dbReference>
<evidence type="ECO:0000313" key="3">
    <source>
        <dbReference type="Proteomes" id="UP000651057"/>
    </source>
</evidence>